<proteinExistence type="predicted"/>
<dbReference type="InterPro" id="IPR047057">
    <property type="entry name" value="MerR_fam"/>
</dbReference>
<organism evidence="3 4">
    <name type="scientific">Phaeobacter gallaeciensis</name>
    <dbReference type="NCBI Taxonomy" id="60890"/>
    <lineage>
        <taxon>Bacteria</taxon>
        <taxon>Pseudomonadati</taxon>
        <taxon>Pseudomonadota</taxon>
        <taxon>Alphaproteobacteria</taxon>
        <taxon>Rhodobacterales</taxon>
        <taxon>Roseobacteraceae</taxon>
        <taxon>Phaeobacter</taxon>
    </lineage>
</organism>
<dbReference type="InterPro" id="IPR000551">
    <property type="entry name" value="MerR-type_HTH_dom"/>
</dbReference>
<sequence>MSKSRDAFRTISEVAEWLGIQAHVLRFWESKFSQVKPVKRAGGRRYYRPADMQLLGGIKKLLHDDGLTIKGVQKILRENGVAHVSALSQGLDEMAHTVATDQETVVKFQAKPFLSSEVAQIDMDLGPEPAEDPDDTAVVVLTPQKPVVITPAAAPVADPEPSEPEPVAVAPIESSATVEITEEYFPGPLQRLSGNSVFSSATLAAMRPIAKELKAWLDRQETSSTSS</sequence>
<feature type="domain" description="HTH merR-type" evidence="2">
    <location>
        <begin position="10"/>
        <end position="78"/>
    </location>
</feature>
<evidence type="ECO:0000256" key="1">
    <source>
        <dbReference type="ARBA" id="ARBA00023125"/>
    </source>
</evidence>
<dbReference type="SUPFAM" id="SSF46955">
    <property type="entry name" value="Putative DNA-binding domain"/>
    <property type="match status" value="1"/>
</dbReference>
<dbReference type="Gene3D" id="1.10.1660.10">
    <property type="match status" value="1"/>
</dbReference>
<dbReference type="SMART" id="SM00422">
    <property type="entry name" value="HTH_MERR"/>
    <property type="match status" value="1"/>
</dbReference>
<dbReference type="EMBL" id="QOCE01000038">
    <property type="protein sequence ID" value="RBW52778.1"/>
    <property type="molecule type" value="Genomic_DNA"/>
</dbReference>
<dbReference type="PROSITE" id="PS50937">
    <property type="entry name" value="HTH_MERR_2"/>
    <property type="match status" value="1"/>
</dbReference>
<dbReference type="AlphaFoldDB" id="A0A366WRC0"/>
<dbReference type="Pfam" id="PF13411">
    <property type="entry name" value="MerR_1"/>
    <property type="match status" value="1"/>
</dbReference>
<dbReference type="InterPro" id="IPR009061">
    <property type="entry name" value="DNA-bd_dom_put_sf"/>
</dbReference>
<evidence type="ECO:0000313" key="3">
    <source>
        <dbReference type="EMBL" id="RBW52778.1"/>
    </source>
</evidence>
<dbReference type="PANTHER" id="PTHR30204">
    <property type="entry name" value="REDOX-CYCLING DRUG-SENSING TRANSCRIPTIONAL ACTIVATOR SOXR"/>
    <property type="match status" value="1"/>
</dbReference>
<dbReference type="Proteomes" id="UP000252706">
    <property type="component" value="Unassembled WGS sequence"/>
</dbReference>
<dbReference type="CDD" id="cd04765">
    <property type="entry name" value="HTH_MlrA-like_sg2"/>
    <property type="match status" value="1"/>
</dbReference>
<dbReference type="GO" id="GO:0003677">
    <property type="term" value="F:DNA binding"/>
    <property type="evidence" value="ECO:0007669"/>
    <property type="project" value="UniProtKB-KW"/>
</dbReference>
<keyword evidence="1" id="KW-0238">DNA-binding</keyword>
<evidence type="ECO:0000259" key="2">
    <source>
        <dbReference type="PROSITE" id="PS50937"/>
    </source>
</evidence>
<name>A0A366WRC0_9RHOB</name>
<accession>A0A366WRC0</accession>
<reference evidence="3 4" key="1">
    <citation type="submission" date="2018-07" db="EMBL/GenBank/DDBJ databases">
        <title>Modular assembly of carbohydrate-degrading microbial communities in the ocean.</title>
        <authorList>
            <person name="Enke T.N."/>
            <person name="Datta M.S."/>
            <person name="Schwartzman J.A."/>
            <person name="Cermak N."/>
            <person name="Schmitz D.A."/>
            <person name="Barrere J."/>
            <person name="Cordero O.X."/>
        </authorList>
    </citation>
    <scope>NUCLEOTIDE SEQUENCE [LARGE SCALE GENOMIC DNA]</scope>
    <source>
        <strain evidence="3 4">C3M10</strain>
    </source>
</reference>
<gene>
    <name evidence="3" type="ORF">DS909_16185</name>
</gene>
<comment type="caution">
    <text evidence="3">The sequence shown here is derived from an EMBL/GenBank/DDBJ whole genome shotgun (WGS) entry which is preliminary data.</text>
</comment>
<protein>
    <submittedName>
        <fullName evidence="3">MerR family transcriptional regulator</fullName>
    </submittedName>
</protein>
<evidence type="ECO:0000313" key="4">
    <source>
        <dbReference type="Proteomes" id="UP000252706"/>
    </source>
</evidence>
<dbReference type="GO" id="GO:0003700">
    <property type="term" value="F:DNA-binding transcription factor activity"/>
    <property type="evidence" value="ECO:0007669"/>
    <property type="project" value="InterPro"/>
</dbReference>
<dbReference type="PANTHER" id="PTHR30204:SF15">
    <property type="entry name" value="BLL5018 PROTEIN"/>
    <property type="match status" value="1"/>
</dbReference>
<dbReference type="RefSeq" id="WP_113824494.1">
    <property type="nucleotide sequence ID" value="NZ_QOCE01000038.1"/>
</dbReference>
<dbReference type="OrthoDB" id="9810140at2"/>